<dbReference type="SUPFAM" id="SSF52833">
    <property type="entry name" value="Thioredoxin-like"/>
    <property type="match status" value="1"/>
</dbReference>
<evidence type="ECO:0000256" key="6">
    <source>
        <dbReference type="ARBA" id="ARBA00023004"/>
    </source>
</evidence>
<evidence type="ECO:0000313" key="8">
    <source>
        <dbReference type="EMBL" id="MDQ7246608.1"/>
    </source>
</evidence>
<evidence type="ECO:0000259" key="7">
    <source>
        <dbReference type="PROSITE" id="PS51471"/>
    </source>
</evidence>
<keyword evidence="2" id="KW-0479">Metal-binding</keyword>
<keyword evidence="4" id="KW-0223">Dioxygenase</keyword>
<feature type="domain" description="Fe2OG dioxygenase" evidence="7">
    <location>
        <begin position="250"/>
        <end position="348"/>
    </location>
</feature>
<dbReference type="InterPro" id="IPR044862">
    <property type="entry name" value="Pro_4_hyd_alph_FE2OG_OXY"/>
</dbReference>
<dbReference type="Gene3D" id="3.40.30.10">
    <property type="entry name" value="Glutaredoxin"/>
    <property type="match status" value="1"/>
</dbReference>
<dbReference type="Pfam" id="PF13640">
    <property type="entry name" value="2OG-FeII_Oxy_3"/>
    <property type="match status" value="1"/>
</dbReference>
<keyword evidence="6" id="KW-0408">Iron</keyword>
<keyword evidence="5" id="KW-0560">Oxidoreductase</keyword>
<protein>
    <submittedName>
        <fullName evidence="8">2OG-Fe(II) oxygenase</fullName>
    </submittedName>
</protein>
<sequence length="372" mass="40680">MNEARHQLLPGDPAPMFRAPSNVNPDFDFGTAAGRYIVLSFLGPLDKATAKTRFAAFLGEAGIFVNPDCYFFGVALGRPAEADPALTQQRPGMDVFWDDGSLARLYGVLPAGQGPDGLEPASFLIGLDMRVLAVVKDPDPGRHAAAVLEILKRLPQIGPHRQGAPQAPVLLLPGIFEPALCRRLIEGYEAAGGEESGFMREKDGKTVLVLDHTHKRRSDWTIGDETLKGVLRQRVQRRIVPEIEKAFQFKVTRMERYIVACYDSGVGGHFQAHRDNTTKGTAHRRFAVTVNLNSDEYEGGALTFPEYGRATFKPPVGGAVVFSCSLLHQALPVTRGKRYAFLPFLYDDAAAKIREANNAYLGDNVAPYRSGG</sequence>
<comment type="caution">
    <text evidence="8">The sequence shown here is derived from an EMBL/GenBank/DDBJ whole genome shotgun (WGS) entry which is preliminary data.</text>
</comment>
<dbReference type="InterPro" id="IPR006620">
    <property type="entry name" value="Pro_4_hyd_alph"/>
</dbReference>
<keyword evidence="3" id="KW-0847">Vitamin C</keyword>
<dbReference type="Proteomes" id="UP001230156">
    <property type="component" value="Unassembled WGS sequence"/>
</dbReference>
<gene>
    <name evidence="8" type="ORF">Q8A70_02975</name>
</gene>
<dbReference type="SMART" id="SM00702">
    <property type="entry name" value="P4Hc"/>
    <property type="match status" value="1"/>
</dbReference>
<evidence type="ECO:0000256" key="3">
    <source>
        <dbReference type="ARBA" id="ARBA00022896"/>
    </source>
</evidence>
<dbReference type="RefSeq" id="WP_379953999.1">
    <property type="nucleotide sequence ID" value="NZ_JAUYVI010000001.1"/>
</dbReference>
<organism evidence="8 9">
    <name type="scientific">Dongia sedimenti</name>
    <dbReference type="NCBI Taxonomy" id="3064282"/>
    <lineage>
        <taxon>Bacteria</taxon>
        <taxon>Pseudomonadati</taxon>
        <taxon>Pseudomonadota</taxon>
        <taxon>Alphaproteobacteria</taxon>
        <taxon>Rhodospirillales</taxon>
        <taxon>Dongiaceae</taxon>
        <taxon>Dongia</taxon>
    </lineage>
</organism>
<dbReference type="PROSITE" id="PS51471">
    <property type="entry name" value="FE2OG_OXY"/>
    <property type="match status" value="1"/>
</dbReference>
<dbReference type="InterPro" id="IPR005123">
    <property type="entry name" value="Oxoglu/Fe-dep_dioxygenase_dom"/>
</dbReference>
<evidence type="ECO:0000256" key="5">
    <source>
        <dbReference type="ARBA" id="ARBA00023002"/>
    </source>
</evidence>
<dbReference type="InterPro" id="IPR036249">
    <property type="entry name" value="Thioredoxin-like_sf"/>
</dbReference>
<proteinExistence type="predicted"/>
<evidence type="ECO:0000256" key="1">
    <source>
        <dbReference type="ARBA" id="ARBA00001961"/>
    </source>
</evidence>
<dbReference type="EMBL" id="JAUYVI010000001">
    <property type="protein sequence ID" value="MDQ7246608.1"/>
    <property type="molecule type" value="Genomic_DNA"/>
</dbReference>
<reference evidence="9" key="1">
    <citation type="submission" date="2023-08" db="EMBL/GenBank/DDBJ databases">
        <title>Rhodospirillaceae gen. nov., a novel taxon isolated from the Yangtze River Yuezi River estuary sludge.</title>
        <authorList>
            <person name="Ruan L."/>
        </authorList>
    </citation>
    <scope>NUCLEOTIDE SEQUENCE [LARGE SCALE GENOMIC DNA]</scope>
    <source>
        <strain evidence="9">R-7</strain>
    </source>
</reference>
<name>A0ABU0YIQ4_9PROT</name>
<accession>A0ABU0YIQ4</accession>
<evidence type="ECO:0000313" key="9">
    <source>
        <dbReference type="Proteomes" id="UP001230156"/>
    </source>
</evidence>
<comment type="cofactor">
    <cofactor evidence="1">
        <name>L-ascorbate</name>
        <dbReference type="ChEBI" id="CHEBI:38290"/>
    </cofactor>
</comment>
<keyword evidence="9" id="KW-1185">Reference proteome</keyword>
<evidence type="ECO:0000256" key="4">
    <source>
        <dbReference type="ARBA" id="ARBA00022964"/>
    </source>
</evidence>
<dbReference type="Gene3D" id="2.60.120.620">
    <property type="entry name" value="q2cbj1_9rhob like domain"/>
    <property type="match status" value="1"/>
</dbReference>
<evidence type="ECO:0000256" key="2">
    <source>
        <dbReference type="ARBA" id="ARBA00022723"/>
    </source>
</evidence>